<dbReference type="Proteomes" id="UP000011518">
    <property type="component" value="Unassembled WGS sequence"/>
</dbReference>
<dbReference type="InParanoid" id="L9L893"/>
<dbReference type="STRING" id="246437.L9L893"/>
<dbReference type="EMBL" id="KB320473">
    <property type="protein sequence ID" value="ELW71103.1"/>
    <property type="molecule type" value="Genomic_DNA"/>
</dbReference>
<reference evidence="3" key="2">
    <citation type="journal article" date="2013" name="Nat. Commun.">
        <title>Genome of the Chinese tree shrew.</title>
        <authorList>
            <person name="Fan Y."/>
            <person name="Huang Z.Y."/>
            <person name="Cao C.C."/>
            <person name="Chen C.S."/>
            <person name="Chen Y.X."/>
            <person name="Fan D.D."/>
            <person name="He J."/>
            <person name="Hou H.L."/>
            <person name="Hu L."/>
            <person name="Hu X.T."/>
            <person name="Jiang X.T."/>
            <person name="Lai R."/>
            <person name="Lang Y.S."/>
            <person name="Liang B."/>
            <person name="Liao S.G."/>
            <person name="Mu D."/>
            <person name="Ma Y.Y."/>
            <person name="Niu Y.Y."/>
            <person name="Sun X.Q."/>
            <person name="Xia J.Q."/>
            <person name="Xiao J."/>
            <person name="Xiong Z.Q."/>
            <person name="Xu L."/>
            <person name="Yang L."/>
            <person name="Zhang Y."/>
            <person name="Zhao W."/>
            <person name="Zhao X.D."/>
            <person name="Zheng Y.T."/>
            <person name="Zhou J.M."/>
            <person name="Zhu Y.B."/>
            <person name="Zhang G.J."/>
            <person name="Wang J."/>
            <person name="Yao Y.G."/>
        </authorList>
    </citation>
    <scope>NUCLEOTIDE SEQUENCE [LARGE SCALE GENOMIC DNA]</scope>
</reference>
<feature type="compositionally biased region" description="Low complexity" evidence="1">
    <location>
        <begin position="72"/>
        <end position="84"/>
    </location>
</feature>
<gene>
    <name evidence="2" type="ORF">TREES_T100011444</name>
</gene>
<reference evidence="3" key="1">
    <citation type="submission" date="2012-07" db="EMBL/GenBank/DDBJ databases">
        <title>Genome of the Chinese tree shrew, a rising model animal genetically related to primates.</title>
        <authorList>
            <person name="Zhang G."/>
            <person name="Fan Y."/>
            <person name="Yao Y."/>
            <person name="Huang Z."/>
        </authorList>
    </citation>
    <scope>NUCLEOTIDE SEQUENCE [LARGE SCALE GENOMIC DNA]</scope>
</reference>
<protein>
    <submittedName>
        <fullName evidence="2">Uncharacterized protein</fullName>
    </submittedName>
</protein>
<evidence type="ECO:0000313" key="3">
    <source>
        <dbReference type="Proteomes" id="UP000011518"/>
    </source>
</evidence>
<proteinExistence type="predicted"/>
<keyword evidence="3" id="KW-1185">Reference proteome</keyword>
<feature type="region of interest" description="Disordered" evidence="1">
    <location>
        <begin position="63"/>
        <end position="202"/>
    </location>
</feature>
<evidence type="ECO:0000256" key="1">
    <source>
        <dbReference type="SAM" id="MobiDB-lite"/>
    </source>
</evidence>
<accession>L9L893</accession>
<dbReference type="AlphaFoldDB" id="L9L893"/>
<evidence type="ECO:0000313" key="2">
    <source>
        <dbReference type="EMBL" id="ELW71103.1"/>
    </source>
</evidence>
<organism evidence="2 3">
    <name type="scientific">Tupaia chinensis</name>
    <name type="common">Chinese tree shrew</name>
    <name type="synonym">Tupaia belangeri chinensis</name>
    <dbReference type="NCBI Taxonomy" id="246437"/>
    <lineage>
        <taxon>Eukaryota</taxon>
        <taxon>Metazoa</taxon>
        <taxon>Chordata</taxon>
        <taxon>Craniata</taxon>
        <taxon>Vertebrata</taxon>
        <taxon>Euteleostomi</taxon>
        <taxon>Mammalia</taxon>
        <taxon>Eutheria</taxon>
        <taxon>Euarchontoglires</taxon>
        <taxon>Scandentia</taxon>
        <taxon>Tupaiidae</taxon>
        <taxon>Tupaia</taxon>
    </lineage>
</organism>
<name>L9L893_TUPCH</name>
<sequence length="202" mass="21232">MHKQYSVHFTQGARTPAERYFLDPELGHQKGCCPQWRHVPAAPQAHGPGRPTPQSLWQLAYHGHQGRGGSWRRGPQPATQQQRQPQPPPHSPLRQRFCPVHGSPKGPPTTSAAPMGPACAPQLPPASPTTALAMASSGPALPSAAGTLLEPREPSAARPQPGPVACSSFTFSSGARPGFLGARPSSCHPATRFHPAAGSLAS</sequence>
<feature type="compositionally biased region" description="Low complexity" evidence="1">
    <location>
        <begin position="131"/>
        <end position="146"/>
    </location>
</feature>